<evidence type="ECO:0000256" key="3">
    <source>
        <dbReference type="ARBA" id="ARBA00022603"/>
    </source>
</evidence>
<accession>A0A0C3GAU5</accession>
<evidence type="ECO:0000256" key="1">
    <source>
        <dbReference type="ARBA" id="ARBA00009258"/>
    </source>
</evidence>
<dbReference type="GO" id="GO:0005739">
    <property type="term" value="C:mitochondrion"/>
    <property type="evidence" value="ECO:0007669"/>
    <property type="project" value="TreeGrafter"/>
</dbReference>
<dbReference type="HOGENOM" id="CLU_009422_4_0_1"/>
<evidence type="ECO:0000259" key="8">
    <source>
        <dbReference type="Pfam" id="PF01728"/>
    </source>
</evidence>
<evidence type="ECO:0000313" key="10">
    <source>
        <dbReference type="Proteomes" id="UP000054166"/>
    </source>
</evidence>
<dbReference type="InParanoid" id="A0A0C3GAU5"/>
<dbReference type="FunCoup" id="A0A0C3GAU5">
    <property type="interactions" value="1340"/>
</dbReference>
<proteinExistence type="inferred from homology"/>
<feature type="active site" description="Proton acceptor" evidence="7">
    <location>
        <position position="219"/>
    </location>
</feature>
<dbReference type="InterPro" id="IPR015507">
    <property type="entry name" value="rRNA-MeTfrase_E"/>
</dbReference>
<dbReference type="Gene3D" id="3.40.50.150">
    <property type="entry name" value="Vaccinia Virus protein VP39"/>
    <property type="match status" value="1"/>
</dbReference>
<dbReference type="PANTHER" id="PTHR10920">
    <property type="entry name" value="RIBOSOMAL RNA METHYLTRANSFERASE"/>
    <property type="match status" value="1"/>
</dbReference>
<reference evidence="10" key="2">
    <citation type="submission" date="2015-01" db="EMBL/GenBank/DDBJ databases">
        <title>Evolutionary Origins and Diversification of the Mycorrhizal Mutualists.</title>
        <authorList>
            <consortium name="DOE Joint Genome Institute"/>
            <consortium name="Mycorrhizal Genomics Consortium"/>
            <person name="Kohler A."/>
            <person name="Kuo A."/>
            <person name="Nagy L.G."/>
            <person name="Floudas D."/>
            <person name="Copeland A."/>
            <person name="Barry K.W."/>
            <person name="Cichocki N."/>
            <person name="Veneault-Fourrey C."/>
            <person name="LaButti K."/>
            <person name="Lindquist E.A."/>
            <person name="Lipzen A."/>
            <person name="Lundell T."/>
            <person name="Morin E."/>
            <person name="Murat C."/>
            <person name="Riley R."/>
            <person name="Ohm R."/>
            <person name="Sun H."/>
            <person name="Tunlid A."/>
            <person name="Henrissat B."/>
            <person name="Grigoriev I.V."/>
            <person name="Hibbett D.S."/>
            <person name="Martin F."/>
        </authorList>
    </citation>
    <scope>NUCLEOTIDE SEQUENCE [LARGE SCALE GENOMIC DNA]</scope>
    <source>
        <strain evidence="10">F 1598</strain>
    </source>
</reference>
<evidence type="ECO:0000256" key="6">
    <source>
        <dbReference type="ARBA" id="ARBA00041184"/>
    </source>
</evidence>
<dbReference type="HAMAP" id="MF_01547">
    <property type="entry name" value="RNA_methyltr_E"/>
    <property type="match status" value="1"/>
</dbReference>
<keyword evidence="10" id="KW-1185">Reference proteome</keyword>
<organism evidence="9 10">
    <name type="scientific">Piloderma croceum (strain F 1598)</name>
    <dbReference type="NCBI Taxonomy" id="765440"/>
    <lineage>
        <taxon>Eukaryota</taxon>
        <taxon>Fungi</taxon>
        <taxon>Dikarya</taxon>
        <taxon>Basidiomycota</taxon>
        <taxon>Agaricomycotina</taxon>
        <taxon>Agaricomycetes</taxon>
        <taxon>Agaricomycetidae</taxon>
        <taxon>Atheliales</taxon>
        <taxon>Atheliaceae</taxon>
        <taxon>Piloderma</taxon>
    </lineage>
</organism>
<dbReference type="InterPro" id="IPR002877">
    <property type="entry name" value="RNA_MeTrfase_FtsJ_dom"/>
</dbReference>
<dbReference type="AlphaFoldDB" id="A0A0C3GAU5"/>
<dbReference type="STRING" id="765440.A0A0C3GAU5"/>
<comment type="similarity">
    <text evidence="1">Belongs to the class I-like SAM-binding methyltransferase superfamily. RNA methyltransferase RlmE family.</text>
</comment>
<dbReference type="Proteomes" id="UP000054166">
    <property type="component" value="Unassembled WGS sequence"/>
</dbReference>
<keyword evidence="5 7" id="KW-0949">S-adenosyl-L-methionine</keyword>
<dbReference type="SUPFAM" id="SSF53335">
    <property type="entry name" value="S-adenosyl-L-methionine-dependent methyltransferases"/>
    <property type="match status" value="1"/>
</dbReference>
<evidence type="ECO:0000313" key="9">
    <source>
        <dbReference type="EMBL" id="KIM87756.1"/>
    </source>
</evidence>
<feature type="domain" description="Ribosomal RNA methyltransferase FtsJ" evidence="8">
    <location>
        <begin position="39"/>
        <end position="262"/>
    </location>
</feature>
<evidence type="ECO:0000256" key="7">
    <source>
        <dbReference type="PIRSR" id="PIRSR005461-1"/>
    </source>
</evidence>
<dbReference type="EMBL" id="KN832978">
    <property type="protein sequence ID" value="KIM87756.1"/>
    <property type="molecule type" value="Genomic_DNA"/>
</dbReference>
<dbReference type="InterPro" id="IPR029063">
    <property type="entry name" value="SAM-dependent_MTases_sf"/>
</dbReference>
<evidence type="ECO:0000256" key="2">
    <source>
        <dbReference type="ARBA" id="ARBA00022552"/>
    </source>
</evidence>
<dbReference type="InterPro" id="IPR050082">
    <property type="entry name" value="RNA_methyltr_RlmE"/>
</dbReference>
<keyword evidence="2" id="KW-0698">rRNA processing</keyword>
<dbReference type="PANTHER" id="PTHR10920:SF18">
    <property type="entry name" value="RRNA METHYLTRANSFERASE 2, MITOCHONDRIAL"/>
    <property type="match status" value="1"/>
</dbReference>
<keyword evidence="3" id="KW-0489">Methyltransferase</keyword>
<protein>
    <recommendedName>
        <fullName evidence="6">rRNA methyltransferase 2, mitochondrial</fullName>
    </recommendedName>
</protein>
<dbReference type="PIRSF" id="PIRSF005461">
    <property type="entry name" value="23S_rRNA_mtase"/>
    <property type="match status" value="1"/>
</dbReference>
<reference evidence="9 10" key="1">
    <citation type="submission" date="2014-04" db="EMBL/GenBank/DDBJ databases">
        <authorList>
            <consortium name="DOE Joint Genome Institute"/>
            <person name="Kuo A."/>
            <person name="Tarkka M."/>
            <person name="Buscot F."/>
            <person name="Kohler A."/>
            <person name="Nagy L.G."/>
            <person name="Floudas D."/>
            <person name="Copeland A."/>
            <person name="Barry K.W."/>
            <person name="Cichocki N."/>
            <person name="Veneault-Fourrey C."/>
            <person name="LaButti K."/>
            <person name="Lindquist E.A."/>
            <person name="Lipzen A."/>
            <person name="Lundell T."/>
            <person name="Morin E."/>
            <person name="Murat C."/>
            <person name="Sun H."/>
            <person name="Tunlid A."/>
            <person name="Henrissat B."/>
            <person name="Grigoriev I.V."/>
            <person name="Hibbett D.S."/>
            <person name="Martin F."/>
            <person name="Nordberg H.P."/>
            <person name="Cantor M.N."/>
            <person name="Hua S.X."/>
        </authorList>
    </citation>
    <scope>NUCLEOTIDE SEQUENCE [LARGE SCALE GENOMIC DNA]</scope>
    <source>
        <strain evidence="9 10">F 1598</strain>
    </source>
</reference>
<sequence length="268" mass="29826">MPLPTAPLSKSVPPSSRAWLASHFRDPYVKARLSHPAQFRSRSAFKLIEMHEQYGSFLTRDVQTVVDLGAAPGGWSQVVAGKMGWTTEAEMESLAEDKTRDAYEMLYGTKNEQPQRGRGTIVAADLLHIPPIPGVRTLQIDFLSPEAGNLIRAMLMSPSNPEGKADLILSDMAANFTGNQARDTEASLDICLAVYQFVKTNLRTVQETGKKYSGTLLLKHFAHPLLTQFRKESLEPNFHYVIFCKPDASRKGSAEGYWLCKGWKGVQR</sequence>
<keyword evidence="4" id="KW-0808">Transferase</keyword>
<name>A0A0C3GAU5_PILCF</name>
<gene>
    <name evidence="9" type="ORF">PILCRDRAFT_63165</name>
</gene>
<dbReference type="GO" id="GO:0008650">
    <property type="term" value="F:rRNA (uridine-2'-O-)-methyltransferase activity"/>
    <property type="evidence" value="ECO:0007669"/>
    <property type="project" value="TreeGrafter"/>
</dbReference>
<dbReference type="Pfam" id="PF01728">
    <property type="entry name" value="FtsJ"/>
    <property type="match status" value="1"/>
</dbReference>
<evidence type="ECO:0000256" key="5">
    <source>
        <dbReference type="ARBA" id="ARBA00022691"/>
    </source>
</evidence>
<dbReference type="OrthoDB" id="20105at2759"/>
<evidence type="ECO:0000256" key="4">
    <source>
        <dbReference type="ARBA" id="ARBA00022679"/>
    </source>
</evidence>